<proteinExistence type="predicted"/>
<protein>
    <submittedName>
        <fullName evidence="1">Uncharacterized protein</fullName>
    </submittedName>
</protein>
<comment type="caution">
    <text evidence="1">The sequence shown here is derived from an EMBL/GenBank/DDBJ whole genome shotgun (WGS) entry which is preliminary data.</text>
</comment>
<gene>
    <name evidence="1" type="ORF">Q5741_21270</name>
</gene>
<sequence length="109" mass="12231">VFDSCLLLHSFFSNLTIIFSFQTHPNPELDQMGGRFSPNSGRFGIIVCRSIENLDLFLSRCRDSHNAGRGTIIPLVDEDVLNILDQIKIGVPNATETFLAERLRRVILG</sequence>
<dbReference type="EMBL" id="JAUQTB010000033">
    <property type="protein sequence ID" value="MDO7908909.1"/>
    <property type="molecule type" value="Genomic_DNA"/>
</dbReference>
<evidence type="ECO:0000313" key="2">
    <source>
        <dbReference type="Proteomes" id="UP001240171"/>
    </source>
</evidence>
<organism evidence="1 2">
    <name type="scientific">Paenibacillus lacisoli</name>
    <dbReference type="NCBI Taxonomy" id="3064525"/>
    <lineage>
        <taxon>Bacteria</taxon>
        <taxon>Bacillati</taxon>
        <taxon>Bacillota</taxon>
        <taxon>Bacilli</taxon>
        <taxon>Bacillales</taxon>
        <taxon>Paenibacillaceae</taxon>
        <taxon>Paenibacillus</taxon>
    </lineage>
</organism>
<evidence type="ECO:0000313" key="1">
    <source>
        <dbReference type="EMBL" id="MDO7908909.1"/>
    </source>
</evidence>
<accession>A0ABT9CI07</accession>
<name>A0ABT9CI07_9BACL</name>
<dbReference type="Proteomes" id="UP001240171">
    <property type="component" value="Unassembled WGS sequence"/>
</dbReference>
<keyword evidence="2" id="KW-1185">Reference proteome</keyword>
<reference evidence="1 2" key="1">
    <citation type="submission" date="2023-07" db="EMBL/GenBank/DDBJ databases">
        <title>Paenibacillus sp. JX-17 nov. isolated from soil.</title>
        <authorList>
            <person name="Wan Y."/>
            <person name="Liu B."/>
        </authorList>
    </citation>
    <scope>NUCLEOTIDE SEQUENCE [LARGE SCALE GENOMIC DNA]</scope>
    <source>
        <strain evidence="1 2">JX-17</strain>
    </source>
</reference>
<feature type="non-terminal residue" evidence="1">
    <location>
        <position position="1"/>
    </location>
</feature>